<evidence type="ECO:0000259" key="1">
    <source>
        <dbReference type="SMART" id="SM01124"/>
    </source>
</evidence>
<sequence length="528" mass="59327">MITRRTFSSSAALAYKRKGLPKDKKKKKGLVIPKTYPPREGDFLKVAIGGDVNGDIDTIYARATTWEKRNKQKIDVLLLCGDVQTVRNEQDMQTIVTPPKFYRRLNDFQKYYTGKEPAPIPTILIGGDHDTYNYFWQLYHGGWVAPNMYYMGFAGCVQVNGVRIAGVSGIHDKTHYRRGFFERIPWNGEQEFLSICATREFNIRKLSLLSTPNIFMSHEWPYGALTAGDVEDVMMRKKDMRKNIHVVNRVLGSKPLQSLMRTLQPPLWFSGHMQARYTAQIPHPYPKSSEIWTEEGPEVLLPAQQPSEEPAPEVPTTNFLALDRAIQGLAPGQYMEVIDVPIPPEQAEVLRSGAPAVLSFDPEWLAITRAFQPYMSLELKAAKIPDEATMRAAVQRELAWVQEHVMAGRDVLPLEEVQQCDTTAPPPGFKKIRKKPPVKYWPNAQTAAYCKMLQIENNIDSVMQETQPQNTRKKPKHSHILSSVLAEADELAKKAAAQEAGSAKPKEPIIDVATLGVMSTVEAATASA</sequence>
<evidence type="ECO:0000313" key="3">
    <source>
        <dbReference type="Proteomes" id="UP000016930"/>
    </source>
</evidence>
<dbReference type="STRING" id="914234.M2R757"/>
<dbReference type="Proteomes" id="UP000016930">
    <property type="component" value="Unassembled WGS sequence"/>
</dbReference>
<evidence type="ECO:0000313" key="2">
    <source>
        <dbReference type="EMBL" id="EMD34232.1"/>
    </source>
</evidence>
<dbReference type="AlphaFoldDB" id="M2R757"/>
<keyword evidence="3" id="KW-1185">Reference proteome</keyword>
<dbReference type="InterPro" id="IPR004843">
    <property type="entry name" value="Calcineurin-like_PHP"/>
</dbReference>
<dbReference type="GO" id="GO:0005634">
    <property type="term" value="C:nucleus"/>
    <property type="evidence" value="ECO:0007669"/>
    <property type="project" value="TreeGrafter"/>
</dbReference>
<dbReference type="HOGENOM" id="CLU_005893_1_0_1"/>
<accession>M2R757</accession>
<dbReference type="SMART" id="SM01124">
    <property type="entry name" value="DBR1"/>
    <property type="match status" value="1"/>
</dbReference>
<protein>
    <recommendedName>
        <fullName evidence="1">Lariat debranching enzyme C-terminal domain-containing protein</fullName>
    </recommendedName>
</protein>
<dbReference type="OrthoDB" id="407609at2759"/>
<dbReference type="InterPro" id="IPR007708">
    <property type="entry name" value="DBR1_C"/>
</dbReference>
<proteinExistence type="predicted"/>
<dbReference type="PANTHER" id="PTHR12849">
    <property type="entry name" value="RNA LARIAT DEBRANCHING ENZYME"/>
    <property type="match status" value="1"/>
</dbReference>
<reference evidence="2 3" key="1">
    <citation type="journal article" date="2012" name="Proc. Natl. Acad. Sci. U.S.A.">
        <title>Comparative genomics of Ceriporiopsis subvermispora and Phanerochaete chrysosporium provide insight into selective ligninolysis.</title>
        <authorList>
            <person name="Fernandez-Fueyo E."/>
            <person name="Ruiz-Duenas F.J."/>
            <person name="Ferreira P."/>
            <person name="Floudas D."/>
            <person name="Hibbett D.S."/>
            <person name="Canessa P."/>
            <person name="Larrondo L.F."/>
            <person name="James T.Y."/>
            <person name="Seelenfreund D."/>
            <person name="Lobos S."/>
            <person name="Polanco R."/>
            <person name="Tello M."/>
            <person name="Honda Y."/>
            <person name="Watanabe T."/>
            <person name="Watanabe T."/>
            <person name="Ryu J.S."/>
            <person name="Kubicek C.P."/>
            <person name="Schmoll M."/>
            <person name="Gaskell J."/>
            <person name="Hammel K.E."/>
            <person name="St John F.J."/>
            <person name="Vanden Wymelenberg A."/>
            <person name="Sabat G."/>
            <person name="Splinter BonDurant S."/>
            <person name="Syed K."/>
            <person name="Yadav J.S."/>
            <person name="Doddapaneni H."/>
            <person name="Subramanian V."/>
            <person name="Lavin J.L."/>
            <person name="Oguiza J.A."/>
            <person name="Perez G."/>
            <person name="Pisabarro A.G."/>
            <person name="Ramirez L."/>
            <person name="Santoyo F."/>
            <person name="Master E."/>
            <person name="Coutinho P.M."/>
            <person name="Henrissat B."/>
            <person name="Lombard V."/>
            <person name="Magnuson J.K."/>
            <person name="Kuees U."/>
            <person name="Hori C."/>
            <person name="Igarashi K."/>
            <person name="Samejima M."/>
            <person name="Held B.W."/>
            <person name="Barry K.W."/>
            <person name="LaButti K.M."/>
            <person name="Lapidus A."/>
            <person name="Lindquist E.A."/>
            <person name="Lucas S.M."/>
            <person name="Riley R."/>
            <person name="Salamov A.A."/>
            <person name="Hoffmeister D."/>
            <person name="Schwenk D."/>
            <person name="Hadar Y."/>
            <person name="Yarden O."/>
            <person name="de Vries R.P."/>
            <person name="Wiebenga A."/>
            <person name="Stenlid J."/>
            <person name="Eastwood D."/>
            <person name="Grigoriev I.V."/>
            <person name="Berka R.M."/>
            <person name="Blanchette R.A."/>
            <person name="Kersten P."/>
            <person name="Martinez A.T."/>
            <person name="Vicuna R."/>
            <person name="Cullen D."/>
        </authorList>
    </citation>
    <scope>NUCLEOTIDE SEQUENCE [LARGE SCALE GENOMIC DNA]</scope>
    <source>
        <strain evidence="2 3">B</strain>
    </source>
</reference>
<name>M2R757_CERS8</name>
<dbReference type="EMBL" id="KB445803">
    <property type="protein sequence ID" value="EMD34232.1"/>
    <property type="molecule type" value="Genomic_DNA"/>
</dbReference>
<dbReference type="Pfam" id="PF05011">
    <property type="entry name" value="DBR1"/>
    <property type="match status" value="1"/>
</dbReference>
<dbReference type="GO" id="GO:0000398">
    <property type="term" value="P:mRNA splicing, via spliceosome"/>
    <property type="evidence" value="ECO:0007669"/>
    <property type="project" value="TreeGrafter"/>
</dbReference>
<dbReference type="InterPro" id="IPR029052">
    <property type="entry name" value="Metallo-depent_PP-like"/>
</dbReference>
<organism evidence="2 3">
    <name type="scientific">Ceriporiopsis subvermispora (strain B)</name>
    <name type="common">White-rot fungus</name>
    <name type="synonym">Gelatoporia subvermispora</name>
    <dbReference type="NCBI Taxonomy" id="914234"/>
    <lineage>
        <taxon>Eukaryota</taxon>
        <taxon>Fungi</taxon>
        <taxon>Dikarya</taxon>
        <taxon>Basidiomycota</taxon>
        <taxon>Agaricomycotina</taxon>
        <taxon>Agaricomycetes</taxon>
        <taxon>Polyporales</taxon>
        <taxon>Gelatoporiaceae</taxon>
        <taxon>Gelatoporia</taxon>
    </lineage>
</organism>
<feature type="domain" description="Lariat debranching enzyme C-terminal" evidence="1">
    <location>
        <begin position="307"/>
        <end position="459"/>
    </location>
</feature>
<gene>
    <name evidence="2" type="ORF">CERSUDRAFT_97491</name>
</gene>
<dbReference type="PANTHER" id="PTHR12849:SF0">
    <property type="entry name" value="LARIAT DEBRANCHING ENZYME"/>
    <property type="match status" value="1"/>
</dbReference>
<dbReference type="SUPFAM" id="SSF56300">
    <property type="entry name" value="Metallo-dependent phosphatases"/>
    <property type="match status" value="1"/>
</dbReference>
<dbReference type="GO" id="GO:0008419">
    <property type="term" value="F:RNA lariat debranching enzyme activity"/>
    <property type="evidence" value="ECO:0007669"/>
    <property type="project" value="TreeGrafter"/>
</dbReference>
<dbReference type="Gene3D" id="3.60.21.10">
    <property type="match status" value="1"/>
</dbReference>
<dbReference type="Pfam" id="PF00149">
    <property type="entry name" value="Metallophos"/>
    <property type="match status" value="1"/>
</dbReference>